<dbReference type="InterPro" id="IPR053228">
    <property type="entry name" value="Stereospecific_Lipase"/>
</dbReference>
<reference evidence="2" key="1">
    <citation type="journal article" date="2023" name="PhytoFront">
        <title>Draft Genome Resources of Seven Strains of Tilletia horrida, Causal Agent of Kernel Smut of Rice.</title>
        <authorList>
            <person name="Khanal S."/>
            <person name="Antony Babu S."/>
            <person name="Zhou X.G."/>
        </authorList>
    </citation>
    <scope>NUCLEOTIDE SEQUENCE</scope>
    <source>
        <strain evidence="2">TX6</strain>
    </source>
</reference>
<keyword evidence="1" id="KW-0732">Signal</keyword>
<evidence type="ECO:0000313" key="3">
    <source>
        <dbReference type="Proteomes" id="UP001176517"/>
    </source>
</evidence>
<keyword evidence="3" id="KW-1185">Reference proteome</keyword>
<dbReference type="PANTHER" id="PTHR37574">
    <property type="entry name" value="LIPASE B"/>
    <property type="match status" value="1"/>
</dbReference>
<comment type="caution">
    <text evidence="2">The sequence shown here is derived from an EMBL/GenBank/DDBJ whole genome shotgun (WGS) entry which is preliminary data.</text>
</comment>
<dbReference type="InterPro" id="IPR029058">
    <property type="entry name" value="AB_hydrolase_fold"/>
</dbReference>
<protein>
    <recommendedName>
        <fullName evidence="4">Alpha/beta-hydrolase</fullName>
    </recommendedName>
</protein>
<sequence length="353" mass="38188">MKAFSLPLLFAAFLLLADAFHASPTSLRRSSAHSGDPELSQSQQELEKAITCLSDDVGQAVGGIVLLLHGTGATGDQTWLHGPYTEILPKLSPGFDVCYLNFPNRSLSDAQVTAEYIVHATRSLAPRSATRKISIIGHSQGAGVNPQWAMAFWPSIRSMINAFVALSGDFRGTLGSVSDMGFPLHNSSILSPALYQQIASSHYMAAQNRVAPGALIQNTTSIYSKYDEIVPYTSSSLDGAANFLLQDLCGPALIVDHYLQVVEMSTFALAYDALLHGRADARRFRTRFCSTYPDGSHKKLVDALPYFHNIVAETTAIVLIHKSPGEPLLKPYVCANRDSSTPAAYCAKSGYFP</sequence>
<dbReference type="AlphaFoldDB" id="A0AAN6GXC1"/>
<dbReference type="Proteomes" id="UP001176517">
    <property type="component" value="Unassembled WGS sequence"/>
</dbReference>
<evidence type="ECO:0008006" key="4">
    <source>
        <dbReference type="Google" id="ProtNLM"/>
    </source>
</evidence>
<dbReference type="EMBL" id="JAPDMZ010000003">
    <property type="protein sequence ID" value="KAK0557747.1"/>
    <property type="molecule type" value="Genomic_DNA"/>
</dbReference>
<feature type="chain" id="PRO_5042982774" description="Alpha/beta-hydrolase" evidence="1">
    <location>
        <begin position="20"/>
        <end position="353"/>
    </location>
</feature>
<dbReference type="PANTHER" id="PTHR37574:SF1">
    <property type="entry name" value="LIPASE B"/>
    <property type="match status" value="1"/>
</dbReference>
<accession>A0AAN6GXC1</accession>
<organism evidence="2 3">
    <name type="scientific">Tilletia horrida</name>
    <dbReference type="NCBI Taxonomy" id="155126"/>
    <lineage>
        <taxon>Eukaryota</taxon>
        <taxon>Fungi</taxon>
        <taxon>Dikarya</taxon>
        <taxon>Basidiomycota</taxon>
        <taxon>Ustilaginomycotina</taxon>
        <taxon>Exobasidiomycetes</taxon>
        <taxon>Tilletiales</taxon>
        <taxon>Tilletiaceae</taxon>
        <taxon>Tilletia</taxon>
    </lineage>
</organism>
<evidence type="ECO:0000256" key="1">
    <source>
        <dbReference type="SAM" id="SignalP"/>
    </source>
</evidence>
<dbReference type="SUPFAM" id="SSF53474">
    <property type="entry name" value="alpha/beta-Hydrolases"/>
    <property type="match status" value="1"/>
</dbReference>
<proteinExistence type="predicted"/>
<feature type="signal peptide" evidence="1">
    <location>
        <begin position="1"/>
        <end position="19"/>
    </location>
</feature>
<name>A0AAN6GXC1_9BASI</name>
<gene>
    <name evidence="2" type="ORF">OC846_000314</name>
</gene>
<evidence type="ECO:0000313" key="2">
    <source>
        <dbReference type="EMBL" id="KAK0557747.1"/>
    </source>
</evidence>
<dbReference type="Gene3D" id="3.40.50.1820">
    <property type="entry name" value="alpha/beta hydrolase"/>
    <property type="match status" value="1"/>
</dbReference>